<accession>A0ABS9VN83</accession>
<organism evidence="7 8">
    <name type="scientific">Sphingomonas telluris</name>
    <dbReference type="NCBI Taxonomy" id="2907998"/>
    <lineage>
        <taxon>Bacteria</taxon>
        <taxon>Pseudomonadati</taxon>
        <taxon>Pseudomonadota</taxon>
        <taxon>Alphaproteobacteria</taxon>
        <taxon>Sphingomonadales</taxon>
        <taxon>Sphingomonadaceae</taxon>
        <taxon>Sphingomonas</taxon>
    </lineage>
</organism>
<dbReference type="EMBL" id="JAKZHW010000001">
    <property type="protein sequence ID" value="MCH8615872.1"/>
    <property type="molecule type" value="Genomic_DNA"/>
</dbReference>
<protein>
    <submittedName>
        <fullName evidence="7">N-acetylglucosamine-6-phosphate deacetylase</fullName>
        <ecNumber evidence="7">3.5.1.25</ecNumber>
    </submittedName>
</protein>
<name>A0ABS9VN83_9SPHN</name>
<dbReference type="GO" id="GO:0008448">
    <property type="term" value="F:N-acetylglucosamine-6-phosphate deacetylase activity"/>
    <property type="evidence" value="ECO:0007669"/>
    <property type="project" value="UniProtKB-EC"/>
</dbReference>
<keyword evidence="2" id="KW-0479">Metal-binding</keyword>
<dbReference type="Gene3D" id="3.20.20.140">
    <property type="entry name" value="Metal-dependent hydrolases"/>
    <property type="match status" value="1"/>
</dbReference>
<gene>
    <name evidence="7" type="primary">nagA</name>
    <name evidence="7" type="ORF">LZ016_07135</name>
</gene>
<dbReference type="InterPro" id="IPR032466">
    <property type="entry name" value="Metal_Hydrolase"/>
</dbReference>
<sequence>MTKVALINGRVLIDGRISEGKAVLVEGNRIRAVTDEQEAGSFETHDLRGGLLVPGFIDTQVNGGGGVLFNDAPTVDTIRTIGAAHRAFGTTGFLPTLISDDLHVIRSGIEAVETAIAQGVPGVLGIHIEGPFLNEHRKGIHDADKIRNLDEEGFQVLTSMKAGRTVVTVAPECTTPEMIARLVGAGVIVSAGHSNGSYNDVRAAMDAGLSGVTHLFNAMSPLGAREPGVVGAALESDATWCGIIVDGHHVSPATLKIALRCKAHDRFMLVTDAMPSVGSASKEFILQGKPIFAKDGACLDEHGRLAGSDLDMAWAVRNAVELLDLPLETALAIASASPAAFLGLDGEQGVIAPGRRADFALLDGELTVRETWIGGVWAGVPEA</sequence>
<dbReference type="InterPro" id="IPR003764">
    <property type="entry name" value="GlcNAc_6-P_deAcase"/>
</dbReference>
<evidence type="ECO:0000256" key="4">
    <source>
        <dbReference type="ARBA" id="ARBA00023277"/>
    </source>
</evidence>
<dbReference type="RefSeq" id="WP_241446708.1">
    <property type="nucleotide sequence ID" value="NZ_JAKZHW010000001.1"/>
</dbReference>
<evidence type="ECO:0000256" key="1">
    <source>
        <dbReference type="ARBA" id="ARBA00010716"/>
    </source>
</evidence>
<dbReference type="NCBIfam" id="TIGR00221">
    <property type="entry name" value="nagA"/>
    <property type="match status" value="1"/>
</dbReference>
<keyword evidence="4 5" id="KW-0119">Carbohydrate metabolism</keyword>
<evidence type="ECO:0000256" key="3">
    <source>
        <dbReference type="ARBA" id="ARBA00022801"/>
    </source>
</evidence>
<comment type="similarity">
    <text evidence="1 5">Belongs to the metallo-dependent hydrolases superfamily. NagA family.</text>
</comment>
<dbReference type="SUPFAM" id="SSF51556">
    <property type="entry name" value="Metallo-dependent hydrolases"/>
    <property type="match status" value="1"/>
</dbReference>
<dbReference type="InterPro" id="IPR006680">
    <property type="entry name" value="Amidohydro-rel"/>
</dbReference>
<dbReference type="PIRSF" id="PIRSF038994">
    <property type="entry name" value="NagA"/>
    <property type="match status" value="1"/>
</dbReference>
<dbReference type="PANTHER" id="PTHR11113">
    <property type="entry name" value="N-ACETYLGLUCOSAMINE-6-PHOSPHATE DEACETYLASE"/>
    <property type="match status" value="1"/>
</dbReference>
<dbReference type="PANTHER" id="PTHR11113:SF14">
    <property type="entry name" value="N-ACETYLGLUCOSAMINE-6-PHOSPHATE DEACETYLASE"/>
    <property type="match status" value="1"/>
</dbReference>
<evidence type="ECO:0000256" key="2">
    <source>
        <dbReference type="ARBA" id="ARBA00022723"/>
    </source>
</evidence>
<evidence type="ECO:0000259" key="6">
    <source>
        <dbReference type="Pfam" id="PF01979"/>
    </source>
</evidence>
<keyword evidence="8" id="KW-1185">Reference proteome</keyword>
<evidence type="ECO:0000313" key="8">
    <source>
        <dbReference type="Proteomes" id="UP001203058"/>
    </source>
</evidence>
<feature type="domain" description="Amidohydrolase-related" evidence="6">
    <location>
        <begin position="52"/>
        <end position="375"/>
    </location>
</feature>
<dbReference type="Gene3D" id="2.30.40.10">
    <property type="entry name" value="Urease, subunit C, domain 1"/>
    <property type="match status" value="1"/>
</dbReference>
<evidence type="ECO:0000313" key="7">
    <source>
        <dbReference type="EMBL" id="MCH8615872.1"/>
    </source>
</evidence>
<comment type="caution">
    <text evidence="7">The sequence shown here is derived from an EMBL/GenBank/DDBJ whole genome shotgun (WGS) entry which is preliminary data.</text>
</comment>
<dbReference type="EC" id="3.5.1.25" evidence="7"/>
<evidence type="ECO:0000256" key="5">
    <source>
        <dbReference type="PIRNR" id="PIRNR038994"/>
    </source>
</evidence>
<keyword evidence="3 5" id="KW-0378">Hydrolase</keyword>
<reference evidence="7 8" key="1">
    <citation type="submission" date="2022-03" db="EMBL/GenBank/DDBJ databases">
        <authorList>
            <person name="Jo J.-H."/>
            <person name="Im W.-T."/>
        </authorList>
    </citation>
    <scope>NUCLEOTIDE SEQUENCE [LARGE SCALE GENOMIC DNA]</scope>
    <source>
        <strain evidence="7 8">SM33</strain>
    </source>
</reference>
<dbReference type="Pfam" id="PF01979">
    <property type="entry name" value="Amidohydro_1"/>
    <property type="match status" value="1"/>
</dbReference>
<dbReference type="InterPro" id="IPR011059">
    <property type="entry name" value="Metal-dep_hydrolase_composite"/>
</dbReference>
<dbReference type="Proteomes" id="UP001203058">
    <property type="component" value="Unassembled WGS sequence"/>
</dbReference>
<dbReference type="SUPFAM" id="SSF51338">
    <property type="entry name" value="Composite domain of metallo-dependent hydrolases"/>
    <property type="match status" value="1"/>
</dbReference>
<dbReference type="CDD" id="cd00854">
    <property type="entry name" value="NagA"/>
    <property type="match status" value="1"/>
</dbReference>
<proteinExistence type="inferred from homology"/>